<dbReference type="InterPro" id="IPR004888">
    <property type="entry name" value="Glycoside_hydrolase_63"/>
</dbReference>
<dbReference type="InterPro" id="IPR031335">
    <property type="entry name" value="Glyco_hydro_63_C"/>
</dbReference>
<feature type="compositionally biased region" description="Acidic residues" evidence="1">
    <location>
        <begin position="467"/>
        <end position="485"/>
    </location>
</feature>
<dbReference type="EMBL" id="LN483332">
    <property type="protein sequence ID" value="CED85226.1"/>
    <property type="molecule type" value="Genomic_DNA"/>
</dbReference>
<dbReference type="GO" id="GO:0004573">
    <property type="term" value="F:Glc3Man9GlcNAc2 oligosaccharide glucosidase activity"/>
    <property type="evidence" value="ECO:0007669"/>
    <property type="project" value="InterPro"/>
</dbReference>
<feature type="region of interest" description="Disordered" evidence="1">
    <location>
        <begin position="435"/>
        <end position="525"/>
    </location>
</feature>
<organism evidence="4">
    <name type="scientific">Phaffia rhodozyma</name>
    <name type="common">Yeast</name>
    <name type="synonym">Xanthophyllomyces dendrorhous</name>
    <dbReference type="NCBI Taxonomy" id="264483"/>
    <lineage>
        <taxon>Eukaryota</taxon>
        <taxon>Fungi</taxon>
        <taxon>Dikarya</taxon>
        <taxon>Basidiomycota</taxon>
        <taxon>Agaricomycotina</taxon>
        <taxon>Tremellomycetes</taxon>
        <taxon>Cystofilobasidiales</taxon>
        <taxon>Mrakiaceae</taxon>
        <taxon>Phaffia</taxon>
    </lineage>
</organism>
<reference evidence="4" key="1">
    <citation type="submission" date="2014-08" db="EMBL/GenBank/DDBJ databases">
        <authorList>
            <person name="Sharma Rahul"/>
            <person name="Thines Marco"/>
        </authorList>
    </citation>
    <scope>NUCLEOTIDE SEQUENCE</scope>
</reference>
<dbReference type="GO" id="GO:0009311">
    <property type="term" value="P:oligosaccharide metabolic process"/>
    <property type="evidence" value="ECO:0007669"/>
    <property type="project" value="InterPro"/>
</dbReference>
<dbReference type="AlphaFoldDB" id="A0A0F7SUM5"/>
<proteinExistence type="predicted"/>
<dbReference type="SUPFAM" id="SSF48208">
    <property type="entry name" value="Six-hairpin glycosidases"/>
    <property type="match status" value="1"/>
</dbReference>
<dbReference type="Pfam" id="PF03200">
    <property type="entry name" value="Glyco_hydro_63"/>
    <property type="match status" value="1"/>
</dbReference>
<feature type="region of interest" description="Disordered" evidence="1">
    <location>
        <begin position="1135"/>
        <end position="1159"/>
    </location>
</feature>
<accession>A0A0F7SUM5</accession>
<dbReference type="Gene3D" id="1.50.10.10">
    <property type="match status" value="1"/>
</dbReference>
<feature type="compositionally biased region" description="Basic and acidic residues" evidence="1">
    <location>
        <begin position="71"/>
        <end position="82"/>
    </location>
</feature>
<feature type="domain" description="Glycosyl hydrolase family 63 C-terminal" evidence="2">
    <location>
        <begin position="925"/>
        <end position="1014"/>
    </location>
</feature>
<feature type="compositionally biased region" description="Pro residues" evidence="1">
    <location>
        <begin position="489"/>
        <end position="498"/>
    </location>
</feature>
<feature type="region of interest" description="Disordered" evidence="1">
    <location>
        <begin position="1"/>
        <end position="34"/>
    </location>
</feature>
<evidence type="ECO:0000259" key="3">
    <source>
        <dbReference type="Pfam" id="PF22422"/>
    </source>
</evidence>
<dbReference type="InterPro" id="IPR054491">
    <property type="entry name" value="MGH1-like_GH"/>
</dbReference>
<evidence type="ECO:0000256" key="1">
    <source>
        <dbReference type="SAM" id="MobiDB-lite"/>
    </source>
</evidence>
<evidence type="ECO:0000259" key="2">
    <source>
        <dbReference type="Pfam" id="PF03200"/>
    </source>
</evidence>
<feature type="compositionally biased region" description="Basic residues" evidence="1">
    <location>
        <begin position="1"/>
        <end position="10"/>
    </location>
</feature>
<dbReference type="Pfam" id="PF22422">
    <property type="entry name" value="MGH1-like_GH"/>
    <property type="match status" value="1"/>
</dbReference>
<feature type="compositionally biased region" description="Low complexity" evidence="1">
    <location>
        <begin position="17"/>
        <end position="26"/>
    </location>
</feature>
<evidence type="ECO:0000313" key="4">
    <source>
        <dbReference type="EMBL" id="CED85226.1"/>
    </source>
</evidence>
<dbReference type="PANTHER" id="PTHR10412:SF10">
    <property type="entry name" value="GLYCOSYL HYDROLASE FAMILY 63 C-TERMINAL DOMAIN-CONTAINING PROTEIN"/>
    <property type="match status" value="1"/>
</dbReference>
<name>A0A0F7SUM5_PHARH</name>
<dbReference type="InterPro" id="IPR012341">
    <property type="entry name" value="6hp_glycosidase-like_sf"/>
</dbReference>
<feature type="domain" description="Mannosylglycerate hydrolase MGH1-like glycoside hydrolase" evidence="3">
    <location>
        <begin position="647"/>
        <end position="753"/>
    </location>
</feature>
<feature type="region of interest" description="Disordered" evidence="1">
    <location>
        <begin position="53"/>
        <end position="93"/>
    </location>
</feature>
<dbReference type="InterPro" id="IPR008928">
    <property type="entry name" value="6-hairpin_glycosidase_sf"/>
</dbReference>
<sequence length="1159" mass="131367">MAAQRIKKSLFSKQVNSGSGSPSPSSEQTVPLQNVKDAFFEDSSSSTIIDRTASLKIDIPKPPSDLGPGARAKEVLPQKGKVDAPPPAVAADSAQGIPAAENVDDSPGAPGNSERKALRERLLQSQGSTYTSVEEWRMGEDEKKAAHWKRWGPYLSERQWATVREDYSADGDAWSHFPHEHARSRAYRWGEDGIGGISDNHQRVCFALALWNGHDPFLKERLFGVTGHQGNHGEDVKELYYYLDSTPTHSYMKFLYKYPQARYPYEQLVDENVQRDRDVDEFEVTDTDIWDDDRYWDIFVEYAKDEEDPNGVSIRITAYNRGPEAADLHIIPQLWFRNTWSWPKEEPPRPRMHESAEGTIQVNHETLGRTHLYCTPSPAPAAPAKGGVVLVDGPSVVPELMFTENDTNFERLYGGKNKTPYVKDAFHDHIVKSHRPAEPDAAPNLSELKKSPSVKTPRLPPYHTSAGDEDDKDEESQTNGDDDETAPPATSPEAPPRPISEAGGRQFVNPAKEGTKSGAHYSFTQVPPRGGCVVVRLKMTQAKPEEDNTIVDEEAFDDLIEDRRTDADEFYARLASGPISDDLRNVMRQALSGMLWTKQFYMFIQKEWIEGDPGQPPPPPERKHIRNKAWKHMYIADILSMPDKWEYPFFAAWDTAFHCIPLAMVDPAFAKKQLDLLTREWYMKPDGALPAYEWNFSDVNPPVHAWATFRVFKIERKLFGREDLDFLERVFQKLLLNFTWWVNRKDSDGNNVFEGGFLGLDNIGPFNRSEPLPTGGTLRQADGTAWMAFFCLNMLNIALELAKHNPTYEDIASKFFEHFLFISDAMTFQGAGEESMSLWNEEDGFYYDAIQWGNGHSQQIPIHSLVGLIPLYATLTLEPAVIKRFPGFKKRMDWFLENRAELSGRNIANMKVAGKADRKLLALASKERLVRILERMLDESEFLSDFGIRSLSQHHRDHPWEMDVNGEKFGVGYWPGDSRSGMFGGNSNWRGPIWLAVNFLLVESLQRFHQYYGETLLIECPTGSGDYMNLGAVAEEIQHRLIHIFAKDEDGRRAFNGGNEKLDRDPNFKDYLQFHEFFHGDNGRGLGASHQTGWTGLVAYHIMQTGVSCRLPKTPRTPRSTARHYFDESIATPSEMGDEHSVFSNEDLNTLGDLSPEAL</sequence>
<protein>
    <submittedName>
        <fullName evidence="4">Glycoside hydrolase family 63 protein</fullName>
    </submittedName>
</protein>
<keyword evidence="4" id="KW-0378">Hydrolase</keyword>
<dbReference type="PANTHER" id="PTHR10412">
    <property type="entry name" value="MANNOSYL-OLIGOSACCHARIDE GLUCOSIDASE"/>
    <property type="match status" value="1"/>
</dbReference>